<sequence>MSTSFSPLTPTAQLRIDTNCSSPVTVRVAAIGEIDLATAHVLHEELLSALHAQAPELLDVDLAGVTFMDCIGLGVLVAVRAAAAQTGCQLRVVNPQPIVRRVLEMIRLLCVPAAPFDEPPLAPTRSEDPSRIGPTTAAATPSLELLVAA</sequence>
<dbReference type="NCBIfam" id="TIGR00377">
    <property type="entry name" value="ant_ant_sig"/>
    <property type="match status" value="1"/>
</dbReference>
<evidence type="ECO:0000256" key="1">
    <source>
        <dbReference type="ARBA" id="ARBA00009013"/>
    </source>
</evidence>
<evidence type="ECO:0000313" key="4">
    <source>
        <dbReference type="EMBL" id="GAA4260695.1"/>
    </source>
</evidence>
<dbReference type="EMBL" id="BAABAT010000042">
    <property type="protein sequence ID" value="GAA4260695.1"/>
    <property type="molecule type" value="Genomic_DNA"/>
</dbReference>
<comment type="similarity">
    <text evidence="1 2">Belongs to the anti-sigma-factor antagonist family.</text>
</comment>
<dbReference type="Proteomes" id="UP001500620">
    <property type="component" value="Unassembled WGS sequence"/>
</dbReference>
<accession>A0ABP8DNW4</accession>
<name>A0ABP8DNW4_9ACTN</name>
<dbReference type="PROSITE" id="PS50801">
    <property type="entry name" value="STAS"/>
    <property type="match status" value="1"/>
</dbReference>
<dbReference type="SUPFAM" id="SSF52091">
    <property type="entry name" value="SpoIIaa-like"/>
    <property type="match status" value="1"/>
</dbReference>
<gene>
    <name evidence="4" type="ORF">GCM10022255_090330</name>
</gene>
<dbReference type="Gene3D" id="3.30.750.24">
    <property type="entry name" value="STAS domain"/>
    <property type="match status" value="1"/>
</dbReference>
<evidence type="ECO:0000256" key="2">
    <source>
        <dbReference type="RuleBase" id="RU003749"/>
    </source>
</evidence>
<dbReference type="PANTHER" id="PTHR33495:SF13">
    <property type="entry name" value="ANTI-SIGMA-F FACTOR ANTAGONIST RSFB"/>
    <property type="match status" value="1"/>
</dbReference>
<dbReference type="InterPro" id="IPR036513">
    <property type="entry name" value="STAS_dom_sf"/>
</dbReference>
<organism evidence="4 5">
    <name type="scientific">Dactylosporangium darangshiense</name>
    <dbReference type="NCBI Taxonomy" id="579108"/>
    <lineage>
        <taxon>Bacteria</taxon>
        <taxon>Bacillati</taxon>
        <taxon>Actinomycetota</taxon>
        <taxon>Actinomycetes</taxon>
        <taxon>Micromonosporales</taxon>
        <taxon>Micromonosporaceae</taxon>
        <taxon>Dactylosporangium</taxon>
    </lineage>
</organism>
<dbReference type="CDD" id="cd07043">
    <property type="entry name" value="STAS_anti-anti-sigma_factors"/>
    <property type="match status" value="1"/>
</dbReference>
<dbReference type="InterPro" id="IPR058548">
    <property type="entry name" value="MlaB-like_STAS"/>
</dbReference>
<reference evidence="5" key="1">
    <citation type="journal article" date="2019" name="Int. J. Syst. Evol. Microbiol.">
        <title>The Global Catalogue of Microorganisms (GCM) 10K type strain sequencing project: providing services to taxonomists for standard genome sequencing and annotation.</title>
        <authorList>
            <consortium name="The Broad Institute Genomics Platform"/>
            <consortium name="The Broad Institute Genome Sequencing Center for Infectious Disease"/>
            <person name="Wu L."/>
            <person name="Ma J."/>
        </authorList>
    </citation>
    <scope>NUCLEOTIDE SEQUENCE [LARGE SCALE GENOMIC DNA]</scope>
    <source>
        <strain evidence="5">JCM 17441</strain>
    </source>
</reference>
<comment type="caution">
    <text evidence="4">The sequence shown here is derived from an EMBL/GenBank/DDBJ whole genome shotgun (WGS) entry which is preliminary data.</text>
</comment>
<protein>
    <recommendedName>
        <fullName evidence="2">Anti-sigma factor antagonist</fullName>
    </recommendedName>
</protein>
<dbReference type="PANTHER" id="PTHR33495">
    <property type="entry name" value="ANTI-SIGMA FACTOR ANTAGONIST TM_1081-RELATED-RELATED"/>
    <property type="match status" value="1"/>
</dbReference>
<dbReference type="Pfam" id="PF13466">
    <property type="entry name" value="STAS_2"/>
    <property type="match status" value="1"/>
</dbReference>
<dbReference type="RefSeq" id="WP_345137604.1">
    <property type="nucleotide sequence ID" value="NZ_BAABAT010000042.1"/>
</dbReference>
<evidence type="ECO:0000259" key="3">
    <source>
        <dbReference type="PROSITE" id="PS50801"/>
    </source>
</evidence>
<dbReference type="InterPro" id="IPR002645">
    <property type="entry name" value="STAS_dom"/>
</dbReference>
<keyword evidence="5" id="KW-1185">Reference proteome</keyword>
<dbReference type="InterPro" id="IPR003658">
    <property type="entry name" value="Anti-sigma_ant"/>
</dbReference>
<proteinExistence type="inferred from homology"/>
<feature type="domain" description="STAS" evidence="3">
    <location>
        <begin position="32"/>
        <end position="108"/>
    </location>
</feature>
<evidence type="ECO:0000313" key="5">
    <source>
        <dbReference type="Proteomes" id="UP001500620"/>
    </source>
</evidence>